<feature type="region of interest" description="Disordered" evidence="7">
    <location>
        <begin position="36"/>
        <end position="73"/>
    </location>
</feature>
<evidence type="ECO:0000256" key="6">
    <source>
        <dbReference type="ARBA" id="ARBA00022840"/>
    </source>
</evidence>
<dbReference type="PANTHER" id="PTHR43289">
    <property type="entry name" value="MITOGEN-ACTIVATED PROTEIN KINASE KINASE KINASE 20-RELATED"/>
    <property type="match status" value="1"/>
</dbReference>
<name>A0ABQ0IKU6_9ACTN</name>
<proteinExistence type="predicted"/>
<evidence type="ECO:0000259" key="9">
    <source>
        <dbReference type="SMART" id="SM00220"/>
    </source>
</evidence>
<keyword evidence="11" id="KW-1185">Reference proteome</keyword>
<evidence type="ECO:0000256" key="2">
    <source>
        <dbReference type="ARBA" id="ARBA00022527"/>
    </source>
</evidence>
<organism evidence="10 11">
    <name type="scientific">Gordonia paraffinivorans NBRC 108238</name>
    <dbReference type="NCBI Taxonomy" id="1223543"/>
    <lineage>
        <taxon>Bacteria</taxon>
        <taxon>Bacillati</taxon>
        <taxon>Actinomycetota</taxon>
        <taxon>Actinomycetes</taxon>
        <taxon>Mycobacteriales</taxon>
        <taxon>Gordoniaceae</taxon>
        <taxon>Gordonia</taxon>
    </lineage>
</organism>
<dbReference type="Gene3D" id="1.10.510.10">
    <property type="entry name" value="Transferase(Phosphotransferase) domain 1"/>
    <property type="match status" value="1"/>
</dbReference>
<feature type="compositionally biased region" description="Low complexity" evidence="7">
    <location>
        <begin position="43"/>
        <end position="66"/>
    </location>
</feature>
<gene>
    <name evidence="10" type="ORF">GP2_019_00110</name>
</gene>
<keyword evidence="6" id="KW-0067">ATP-binding</keyword>
<keyword evidence="8" id="KW-0472">Membrane</keyword>
<keyword evidence="8" id="KW-0812">Transmembrane</keyword>
<dbReference type="InterPro" id="IPR000719">
    <property type="entry name" value="Prot_kinase_dom"/>
</dbReference>
<dbReference type="EMBL" id="BAOQ01000019">
    <property type="protein sequence ID" value="GAC84194.1"/>
    <property type="molecule type" value="Genomic_DNA"/>
</dbReference>
<evidence type="ECO:0000256" key="1">
    <source>
        <dbReference type="ARBA" id="ARBA00012513"/>
    </source>
</evidence>
<keyword evidence="3" id="KW-0808">Transferase</keyword>
<dbReference type="InterPro" id="IPR011009">
    <property type="entry name" value="Kinase-like_dom_sf"/>
</dbReference>
<dbReference type="Proteomes" id="UP000035021">
    <property type="component" value="Unassembled WGS sequence"/>
</dbReference>
<comment type="caution">
    <text evidence="10">The sequence shown here is derived from an EMBL/GenBank/DDBJ whole genome shotgun (WGS) entry which is preliminary data.</text>
</comment>
<sequence length="515" mass="53709">MSFDATHGEHLAHGSVFAGYRIDRVLRRIATGTTYRATPVDHGPPASDSPASDSPAPGSRAAAPPGSGSPPPVVLTVVDAEHSADARFRQWFSRSNESARATTHPAIARVVGHGLADGHLWVATAPVPGHDAAALVHHHPDGIDVDRAVVIVRAVGEALDAAHLRRLVHSGLVTSDIFIHTDADPGPADLRPPGVVTLGGFGLTPPPQDEDTPHPDTDVAGLGRVLVELLTGTTSVARHRVSGAVSPAFYAVLARALDPGPEQRYRTCAEFARAAELALHLTHTDGEPPTDVMPSPSPHGALARVPDSDAHAAGSPAPRVFGTAGHPGRPAGPVAGPVWSQGGSSIPRSRKAWLVPLFVAAVVVAVCVGAVMLVGSRNAPAPWPPAVSHIADAFPRLIPASPDATGWRDATCAAVSRDGVDGISCTDPENLTYAVWHTAPPGAQQKVTAPLKGYPGDEITWRDGPASASRESVKDGWLVTNFSAPVHVPYTVITTWPDHSGREILDAWWRTAPLG</sequence>
<evidence type="ECO:0000256" key="8">
    <source>
        <dbReference type="SAM" id="Phobius"/>
    </source>
</evidence>
<feature type="transmembrane region" description="Helical" evidence="8">
    <location>
        <begin position="353"/>
        <end position="374"/>
    </location>
</feature>
<feature type="domain" description="Protein kinase" evidence="9">
    <location>
        <begin position="20"/>
        <end position="278"/>
    </location>
</feature>
<evidence type="ECO:0000256" key="7">
    <source>
        <dbReference type="SAM" id="MobiDB-lite"/>
    </source>
</evidence>
<dbReference type="EC" id="2.7.11.1" evidence="1"/>
<dbReference type="PANTHER" id="PTHR43289:SF6">
    <property type="entry name" value="SERINE_THREONINE-PROTEIN KINASE NEKL-3"/>
    <property type="match status" value="1"/>
</dbReference>
<evidence type="ECO:0000256" key="4">
    <source>
        <dbReference type="ARBA" id="ARBA00022741"/>
    </source>
</evidence>
<accession>A0ABQ0IKU6</accession>
<feature type="region of interest" description="Disordered" evidence="7">
    <location>
        <begin position="286"/>
        <end position="316"/>
    </location>
</feature>
<keyword evidence="2" id="KW-0723">Serine/threonine-protein kinase</keyword>
<dbReference type="Gene3D" id="3.30.200.20">
    <property type="entry name" value="Phosphorylase Kinase, domain 1"/>
    <property type="match status" value="1"/>
</dbReference>
<dbReference type="SUPFAM" id="SSF56112">
    <property type="entry name" value="Protein kinase-like (PK-like)"/>
    <property type="match status" value="1"/>
</dbReference>
<evidence type="ECO:0000313" key="10">
    <source>
        <dbReference type="EMBL" id="GAC84194.1"/>
    </source>
</evidence>
<evidence type="ECO:0000256" key="3">
    <source>
        <dbReference type="ARBA" id="ARBA00022679"/>
    </source>
</evidence>
<keyword evidence="8" id="KW-1133">Transmembrane helix</keyword>
<keyword evidence="4" id="KW-0547">Nucleotide-binding</keyword>
<reference evidence="10 11" key="1">
    <citation type="submission" date="2013-02" db="EMBL/GenBank/DDBJ databases">
        <title>Whole genome shotgun sequence of Gordonia paraffinivorans NBRC 108238.</title>
        <authorList>
            <person name="Isaki-Nakamura S."/>
            <person name="Hosoyama A."/>
            <person name="Tsuchikane K."/>
            <person name="Ando Y."/>
            <person name="Baba S."/>
            <person name="Ohji S."/>
            <person name="Hamada M."/>
            <person name="Tamura T."/>
            <person name="Yamazoe A."/>
            <person name="Yamazaki S."/>
            <person name="Fujita N."/>
        </authorList>
    </citation>
    <scope>NUCLEOTIDE SEQUENCE [LARGE SCALE GENOMIC DNA]</scope>
    <source>
        <strain evidence="10 11">NBRC 108238</strain>
    </source>
</reference>
<evidence type="ECO:0000313" key="11">
    <source>
        <dbReference type="Proteomes" id="UP000035021"/>
    </source>
</evidence>
<dbReference type="RefSeq" id="WP_006900428.1">
    <property type="nucleotide sequence ID" value="NZ_BAOQ01000019.1"/>
</dbReference>
<protein>
    <recommendedName>
        <fullName evidence="1">non-specific serine/threonine protein kinase</fullName>
        <ecNumber evidence="1">2.7.11.1</ecNumber>
    </recommendedName>
</protein>
<keyword evidence="5" id="KW-0418">Kinase</keyword>
<evidence type="ECO:0000256" key="5">
    <source>
        <dbReference type="ARBA" id="ARBA00022777"/>
    </source>
</evidence>
<dbReference type="SMART" id="SM00220">
    <property type="entry name" value="S_TKc"/>
    <property type="match status" value="1"/>
</dbReference>